<proteinExistence type="predicted"/>
<accession>A0ABX1AVJ6</accession>
<keyword evidence="1" id="KW-0812">Transmembrane</keyword>
<sequence>MLWEPTACALLGLVIAAVAVSRHPARFLDTRLALATGAGGAMLGGLITRAVLGPGSLPVVLIAGAVFGAVLLSLVVRVNGGQVRSPVSA</sequence>
<keyword evidence="3" id="KW-1185">Reference proteome</keyword>
<name>A0ABX1AVJ6_9ACTN</name>
<evidence type="ECO:0008006" key="4">
    <source>
        <dbReference type="Google" id="ProtNLM"/>
    </source>
</evidence>
<keyword evidence="1" id="KW-1133">Transmembrane helix</keyword>
<evidence type="ECO:0000313" key="2">
    <source>
        <dbReference type="EMBL" id="NJP69045.1"/>
    </source>
</evidence>
<feature type="transmembrane region" description="Helical" evidence="1">
    <location>
        <begin position="59"/>
        <end position="78"/>
    </location>
</feature>
<dbReference type="RefSeq" id="WP_167935512.1">
    <property type="nucleotide sequence ID" value="NZ_JAAVJB010000343.1"/>
</dbReference>
<evidence type="ECO:0000256" key="1">
    <source>
        <dbReference type="SAM" id="Phobius"/>
    </source>
</evidence>
<reference evidence="2 3" key="1">
    <citation type="submission" date="2020-03" db="EMBL/GenBank/DDBJ databases">
        <title>Draft genome of Streptomyces sp. ventii, isolated from the Axial Seamount in the Pacific Ocean, and resequencing of the two type strains Streptomyces lonarensis strain NCL 716 and Streptomyces bohaiensis strain 11A07.</title>
        <authorList>
            <person name="Loughran R.M."/>
            <person name="Pfannmuller K.M."/>
            <person name="Wasson B.J."/>
            <person name="Deadmond M.C."/>
            <person name="Paddock B.E."/>
            <person name="Koyack M.J."/>
            <person name="Gallegos D.A."/>
            <person name="Mitchell E.A."/>
            <person name="Ushijima B."/>
            <person name="Saw J.H."/>
            <person name="Mcphail K.L."/>
            <person name="Videau P."/>
        </authorList>
    </citation>
    <scope>NUCLEOTIDE SEQUENCE [LARGE SCALE GENOMIC DNA]</scope>
    <source>
        <strain evidence="3">5675061</strain>
    </source>
</reference>
<organism evidence="2 3">
    <name type="scientific">Streptomyces spiramenti</name>
    <dbReference type="NCBI Taxonomy" id="2720606"/>
    <lineage>
        <taxon>Bacteria</taxon>
        <taxon>Bacillati</taxon>
        <taxon>Actinomycetota</taxon>
        <taxon>Actinomycetes</taxon>
        <taxon>Kitasatosporales</taxon>
        <taxon>Streptomycetaceae</taxon>
        <taxon>Streptomyces</taxon>
    </lineage>
</organism>
<dbReference type="Proteomes" id="UP000746503">
    <property type="component" value="Unassembled WGS sequence"/>
</dbReference>
<gene>
    <name evidence="2" type="ORF">HCJ92_22860</name>
</gene>
<feature type="transmembrane region" description="Helical" evidence="1">
    <location>
        <begin position="32"/>
        <end position="52"/>
    </location>
</feature>
<keyword evidence="1" id="KW-0472">Membrane</keyword>
<comment type="caution">
    <text evidence="2">The sequence shown here is derived from an EMBL/GenBank/DDBJ whole genome shotgun (WGS) entry which is preliminary data.</text>
</comment>
<dbReference type="EMBL" id="JAAVJB010000343">
    <property type="protein sequence ID" value="NJP69045.1"/>
    <property type="molecule type" value="Genomic_DNA"/>
</dbReference>
<evidence type="ECO:0000313" key="3">
    <source>
        <dbReference type="Proteomes" id="UP000746503"/>
    </source>
</evidence>
<protein>
    <recommendedName>
        <fullName evidence="4">GlsB/YeaQ/YmgE family stress response membrane protein</fullName>
    </recommendedName>
</protein>